<dbReference type="PANTHER" id="PTHR11042:SF183">
    <property type="entry name" value="MEMBRANE-ASSOCIATED TYROSINE- AND THREONINE-SPECIFIC CDC2-INHIBITORY KINASE"/>
    <property type="match status" value="1"/>
</dbReference>
<evidence type="ECO:0000256" key="14">
    <source>
        <dbReference type="RuleBase" id="RU000304"/>
    </source>
</evidence>
<dbReference type="SMART" id="SM00220">
    <property type="entry name" value="S_TKc"/>
    <property type="match status" value="1"/>
</dbReference>
<dbReference type="GO" id="GO:0005737">
    <property type="term" value="C:cytoplasm"/>
    <property type="evidence" value="ECO:0007669"/>
    <property type="project" value="TreeGrafter"/>
</dbReference>
<dbReference type="Gene3D" id="1.10.510.10">
    <property type="entry name" value="Transferase(Phosphotransferase) domain 1"/>
    <property type="match status" value="1"/>
</dbReference>
<dbReference type="InterPro" id="IPR000719">
    <property type="entry name" value="Prot_kinase_dom"/>
</dbReference>
<evidence type="ECO:0000256" key="9">
    <source>
        <dbReference type="ARBA" id="ARBA00023306"/>
    </source>
</evidence>
<evidence type="ECO:0000313" key="17">
    <source>
        <dbReference type="EMBL" id="KAK0405595.1"/>
    </source>
</evidence>
<evidence type="ECO:0000256" key="13">
    <source>
        <dbReference type="PROSITE-ProRule" id="PRU10141"/>
    </source>
</evidence>
<keyword evidence="18" id="KW-1185">Reference proteome</keyword>
<name>A0AA39HGU8_9BILA</name>
<evidence type="ECO:0000256" key="7">
    <source>
        <dbReference type="ARBA" id="ARBA00022840"/>
    </source>
</evidence>
<dbReference type="PROSITE" id="PS00107">
    <property type="entry name" value="PROTEIN_KINASE_ATP"/>
    <property type="match status" value="1"/>
</dbReference>
<dbReference type="EC" id="2.7.11.1" evidence="1"/>
<keyword evidence="5 13" id="KW-0547">Nucleotide-binding</keyword>
<evidence type="ECO:0000256" key="6">
    <source>
        <dbReference type="ARBA" id="ARBA00022777"/>
    </source>
</evidence>
<gene>
    <name evidence="17" type="ORF">QR680_018075</name>
</gene>
<dbReference type="GO" id="GO:0110031">
    <property type="term" value="P:negative regulation of G2/MI transition of meiotic cell cycle"/>
    <property type="evidence" value="ECO:0007669"/>
    <property type="project" value="TreeGrafter"/>
</dbReference>
<feature type="binding site" evidence="13">
    <location>
        <position position="93"/>
    </location>
    <ligand>
        <name>ATP</name>
        <dbReference type="ChEBI" id="CHEBI:30616"/>
    </ligand>
</feature>
<evidence type="ECO:0000256" key="1">
    <source>
        <dbReference type="ARBA" id="ARBA00012513"/>
    </source>
</evidence>
<evidence type="ECO:0000313" key="18">
    <source>
        <dbReference type="Proteomes" id="UP001175271"/>
    </source>
</evidence>
<evidence type="ECO:0000256" key="15">
    <source>
        <dbReference type="SAM" id="MobiDB-lite"/>
    </source>
</evidence>
<sequence>MQPQSPSATVIHSTLTEPPKKKCRRCLNDSLDRFHMIFQSPLETVEYRKDAKSLYLFQCFNVDALIGSGSFGDVLAVTAKSSGRQSAVKIAKKEVRLSKYDEQLREVRVHQSIQPHENVVRFEGAWFEARLLFVQTELCVSNLAVFRKSPLFSTGVLIHAVHDVVAGVHHLHSGGVLHVDLKPENVFVTEKGVCKIGDLGIAVHVGEVLPKDFHGDGRYLSLDLLNGTPSTKTDVYSLSMTLLEISLGIDLPSDFSERKKLRCSTSLRERLRILGRLELFAVIRPGLSSNPSKRPEVADMLSLSQALFSRYGARPDISWAGGTKMSAFSVINRLPPPSRTPQKPSPKAMDTFATPDFEWSPKTSARTEPRTKFSRVRKIPLKWSHLNGD</sequence>
<dbReference type="PROSITE" id="PS50011">
    <property type="entry name" value="PROTEIN_KINASE_DOM"/>
    <property type="match status" value="1"/>
</dbReference>
<comment type="similarity">
    <text evidence="10">Belongs to the protein kinase superfamily. Ser/Thr protein kinase family. GCN2 subfamily.</text>
</comment>
<dbReference type="AlphaFoldDB" id="A0AA39HGU8"/>
<keyword evidence="7 13" id="KW-0067">ATP-binding</keyword>
<evidence type="ECO:0000256" key="8">
    <source>
        <dbReference type="ARBA" id="ARBA00022842"/>
    </source>
</evidence>
<dbReference type="EMBL" id="JAUCMV010000004">
    <property type="protein sequence ID" value="KAK0405595.1"/>
    <property type="molecule type" value="Genomic_DNA"/>
</dbReference>
<keyword evidence="2 14" id="KW-0723">Serine/threonine-protein kinase</keyword>
<comment type="catalytic activity">
    <reaction evidence="12">
        <text>L-seryl-[protein] + ATP = O-phospho-L-seryl-[protein] + ADP + H(+)</text>
        <dbReference type="Rhea" id="RHEA:17989"/>
        <dbReference type="Rhea" id="RHEA-COMP:9863"/>
        <dbReference type="Rhea" id="RHEA-COMP:11604"/>
        <dbReference type="ChEBI" id="CHEBI:15378"/>
        <dbReference type="ChEBI" id="CHEBI:29999"/>
        <dbReference type="ChEBI" id="CHEBI:30616"/>
        <dbReference type="ChEBI" id="CHEBI:83421"/>
        <dbReference type="ChEBI" id="CHEBI:456216"/>
        <dbReference type="EC" id="2.7.11.1"/>
    </reaction>
</comment>
<dbReference type="SUPFAM" id="SSF56112">
    <property type="entry name" value="Protein kinase-like (PK-like)"/>
    <property type="match status" value="1"/>
</dbReference>
<evidence type="ECO:0000256" key="2">
    <source>
        <dbReference type="ARBA" id="ARBA00022527"/>
    </source>
</evidence>
<evidence type="ECO:0000256" key="12">
    <source>
        <dbReference type="ARBA" id="ARBA00048679"/>
    </source>
</evidence>
<evidence type="ECO:0000256" key="5">
    <source>
        <dbReference type="ARBA" id="ARBA00022741"/>
    </source>
</evidence>
<protein>
    <recommendedName>
        <fullName evidence="1">non-specific serine/threonine protein kinase</fullName>
        <ecNumber evidence="1">2.7.11.1</ecNumber>
    </recommendedName>
</protein>
<dbReference type="Proteomes" id="UP001175271">
    <property type="component" value="Unassembled WGS sequence"/>
</dbReference>
<dbReference type="InterPro" id="IPR017441">
    <property type="entry name" value="Protein_kinase_ATP_BS"/>
</dbReference>
<dbReference type="GO" id="GO:0005634">
    <property type="term" value="C:nucleus"/>
    <property type="evidence" value="ECO:0007669"/>
    <property type="project" value="TreeGrafter"/>
</dbReference>
<evidence type="ECO:0000256" key="4">
    <source>
        <dbReference type="ARBA" id="ARBA00022723"/>
    </source>
</evidence>
<accession>A0AA39HGU8</accession>
<comment type="catalytic activity">
    <reaction evidence="11">
        <text>L-threonyl-[protein] + ATP = O-phospho-L-threonyl-[protein] + ADP + H(+)</text>
        <dbReference type="Rhea" id="RHEA:46608"/>
        <dbReference type="Rhea" id="RHEA-COMP:11060"/>
        <dbReference type="Rhea" id="RHEA-COMP:11605"/>
        <dbReference type="ChEBI" id="CHEBI:15378"/>
        <dbReference type="ChEBI" id="CHEBI:30013"/>
        <dbReference type="ChEBI" id="CHEBI:30616"/>
        <dbReference type="ChEBI" id="CHEBI:61977"/>
        <dbReference type="ChEBI" id="CHEBI:456216"/>
        <dbReference type="EC" id="2.7.11.1"/>
    </reaction>
</comment>
<dbReference type="GO" id="GO:0005524">
    <property type="term" value="F:ATP binding"/>
    <property type="evidence" value="ECO:0007669"/>
    <property type="project" value="UniProtKB-UniRule"/>
</dbReference>
<dbReference type="GO" id="GO:0004674">
    <property type="term" value="F:protein serine/threonine kinase activity"/>
    <property type="evidence" value="ECO:0007669"/>
    <property type="project" value="UniProtKB-KW"/>
</dbReference>
<organism evidence="17 18">
    <name type="scientific">Steinernema hermaphroditum</name>
    <dbReference type="NCBI Taxonomy" id="289476"/>
    <lineage>
        <taxon>Eukaryota</taxon>
        <taxon>Metazoa</taxon>
        <taxon>Ecdysozoa</taxon>
        <taxon>Nematoda</taxon>
        <taxon>Chromadorea</taxon>
        <taxon>Rhabditida</taxon>
        <taxon>Tylenchina</taxon>
        <taxon>Panagrolaimomorpha</taxon>
        <taxon>Strongyloidoidea</taxon>
        <taxon>Steinernematidae</taxon>
        <taxon>Steinernema</taxon>
    </lineage>
</organism>
<keyword evidence="9" id="KW-0131">Cell cycle</keyword>
<dbReference type="PANTHER" id="PTHR11042">
    <property type="entry name" value="EUKARYOTIC TRANSLATION INITIATION FACTOR 2-ALPHA KINASE EIF2-ALPHA KINASE -RELATED"/>
    <property type="match status" value="1"/>
</dbReference>
<dbReference type="PROSITE" id="PS00108">
    <property type="entry name" value="PROTEIN_KINASE_ST"/>
    <property type="match status" value="1"/>
</dbReference>
<evidence type="ECO:0000256" key="10">
    <source>
        <dbReference type="ARBA" id="ARBA00037982"/>
    </source>
</evidence>
<dbReference type="Gene3D" id="3.30.200.20">
    <property type="entry name" value="Phosphorylase Kinase, domain 1"/>
    <property type="match status" value="1"/>
</dbReference>
<feature type="region of interest" description="Disordered" evidence="15">
    <location>
        <begin position="334"/>
        <end position="371"/>
    </location>
</feature>
<feature type="domain" description="Protein kinase" evidence="16">
    <location>
        <begin position="60"/>
        <end position="308"/>
    </location>
</feature>
<comment type="caution">
    <text evidence="17">The sequence shown here is derived from an EMBL/GenBank/DDBJ whole genome shotgun (WGS) entry which is preliminary data.</text>
</comment>
<reference evidence="17" key="1">
    <citation type="submission" date="2023-06" db="EMBL/GenBank/DDBJ databases">
        <title>Genomic analysis of the entomopathogenic nematode Steinernema hermaphroditum.</title>
        <authorList>
            <person name="Schwarz E.M."/>
            <person name="Heppert J.K."/>
            <person name="Baniya A."/>
            <person name="Schwartz H.T."/>
            <person name="Tan C.-H."/>
            <person name="Antoshechkin I."/>
            <person name="Sternberg P.W."/>
            <person name="Goodrich-Blair H."/>
            <person name="Dillman A.R."/>
        </authorList>
    </citation>
    <scope>NUCLEOTIDE SEQUENCE</scope>
    <source>
        <strain evidence="17">PS9179</strain>
        <tissue evidence="17">Whole animal</tissue>
    </source>
</reference>
<dbReference type="InterPro" id="IPR050339">
    <property type="entry name" value="CC_SR_Kinase"/>
</dbReference>
<dbReference type="InterPro" id="IPR008271">
    <property type="entry name" value="Ser/Thr_kinase_AS"/>
</dbReference>
<evidence type="ECO:0000256" key="11">
    <source>
        <dbReference type="ARBA" id="ARBA00047899"/>
    </source>
</evidence>
<proteinExistence type="inferred from homology"/>
<dbReference type="GO" id="GO:0046872">
    <property type="term" value="F:metal ion binding"/>
    <property type="evidence" value="ECO:0007669"/>
    <property type="project" value="UniProtKB-KW"/>
</dbReference>
<dbReference type="GO" id="GO:0051321">
    <property type="term" value="P:meiotic cell cycle"/>
    <property type="evidence" value="ECO:0007669"/>
    <property type="project" value="TreeGrafter"/>
</dbReference>
<dbReference type="InterPro" id="IPR011009">
    <property type="entry name" value="Kinase-like_dom_sf"/>
</dbReference>
<evidence type="ECO:0000259" key="16">
    <source>
        <dbReference type="PROSITE" id="PS50011"/>
    </source>
</evidence>
<keyword evidence="4" id="KW-0479">Metal-binding</keyword>
<keyword evidence="8" id="KW-0460">Magnesium</keyword>
<keyword evidence="6" id="KW-0418">Kinase</keyword>
<evidence type="ECO:0000256" key="3">
    <source>
        <dbReference type="ARBA" id="ARBA00022679"/>
    </source>
</evidence>
<dbReference type="Pfam" id="PF00069">
    <property type="entry name" value="Pkinase"/>
    <property type="match status" value="1"/>
</dbReference>
<keyword evidence="3" id="KW-0808">Transferase</keyword>